<feature type="signal peptide" evidence="2">
    <location>
        <begin position="1"/>
        <end position="15"/>
    </location>
</feature>
<dbReference type="InterPro" id="IPR012337">
    <property type="entry name" value="RNaseH-like_sf"/>
</dbReference>
<evidence type="ECO:0000313" key="4">
    <source>
        <dbReference type="EMBL" id="WVZ94479.1"/>
    </source>
</evidence>
<feature type="chain" id="PRO_5042937904" description="Integrase catalytic domain-containing protein" evidence="2">
    <location>
        <begin position="16"/>
        <end position="125"/>
    </location>
</feature>
<dbReference type="Proteomes" id="UP001341281">
    <property type="component" value="Chromosome 09"/>
</dbReference>
<proteinExistence type="predicted"/>
<reference evidence="4 5" key="1">
    <citation type="submission" date="2024-02" db="EMBL/GenBank/DDBJ databases">
        <title>High-quality chromosome-scale genome assembly of Pensacola bahiagrass (Paspalum notatum Flugge var. saurae).</title>
        <authorList>
            <person name="Vega J.M."/>
            <person name="Podio M."/>
            <person name="Orjuela J."/>
            <person name="Siena L.A."/>
            <person name="Pessino S.C."/>
            <person name="Combes M.C."/>
            <person name="Mariac C."/>
            <person name="Albertini E."/>
            <person name="Pupilli F."/>
            <person name="Ortiz J.P.A."/>
            <person name="Leblanc O."/>
        </authorList>
    </citation>
    <scope>NUCLEOTIDE SEQUENCE [LARGE SCALE GENOMIC DNA]</scope>
    <source>
        <strain evidence="4">R1</strain>
        <tissue evidence="4">Leaf</tissue>
    </source>
</reference>
<feature type="region of interest" description="Disordered" evidence="1">
    <location>
        <begin position="99"/>
        <end position="125"/>
    </location>
</feature>
<dbReference type="AlphaFoldDB" id="A0AAQ3US62"/>
<dbReference type="SUPFAM" id="SSF53098">
    <property type="entry name" value="Ribonuclease H-like"/>
    <property type="match status" value="1"/>
</dbReference>
<organism evidence="4 5">
    <name type="scientific">Paspalum notatum var. saurae</name>
    <dbReference type="NCBI Taxonomy" id="547442"/>
    <lineage>
        <taxon>Eukaryota</taxon>
        <taxon>Viridiplantae</taxon>
        <taxon>Streptophyta</taxon>
        <taxon>Embryophyta</taxon>
        <taxon>Tracheophyta</taxon>
        <taxon>Spermatophyta</taxon>
        <taxon>Magnoliopsida</taxon>
        <taxon>Liliopsida</taxon>
        <taxon>Poales</taxon>
        <taxon>Poaceae</taxon>
        <taxon>PACMAD clade</taxon>
        <taxon>Panicoideae</taxon>
        <taxon>Andropogonodae</taxon>
        <taxon>Paspaleae</taxon>
        <taxon>Paspalinae</taxon>
        <taxon>Paspalum</taxon>
    </lineage>
</organism>
<dbReference type="InterPro" id="IPR001584">
    <property type="entry name" value="Integrase_cat-core"/>
</dbReference>
<dbReference type="PROSITE" id="PS50994">
    <property type="entry name" value="INTEGRASE"/>
    <property type="match status" value="1"/>
</dbReference>
<keyword evidence="2" id="KW-0732">Signal</keyword>
<dbReference type="InterPro" id="IPR036397">
    <property type="entry name" value="RNaseH_sf"/>
</dbReference>
<evidence type="ECO:0000256" key="1">
    <source>
        <dbReference type="SAM" id="MobiDB-lite"/>
    </source>
</evidence>
<evidence type="ECO:0000313" key="5">
    <source>
        <dbReference type="Proteomes" id="UP001341281"/>
    </source>
</evidence>
<evidence type="ECO:0000256" key="2">
    <source>
        <dbReference type="SAM" id="SignalP"/>
    </source>
</evidence>
<name>A0AAQ3US62_PASNO</name>
<sequence length="125" mass="14056">MFMWVVLLSAKDAAPDVIKCVQAAAERKTGRQLRALRIDHGGEFTAKNFTDYCAELGVRRELTVPYTLQQNGVVERRNQTVVAAVRSMLKGKNLPGWFWGRRSPRRSTSSTELRRRAPAAKPPTS</sequence>
<dbReference type="EMBL" id="CP144753">
    <property type="protein sequence ID" value="WVZ94479.1"/>
    <property type="molecule type" value="Genomic_DNA"/>
</dbReference>
<feature type="domain" description="Integrase catalytic" evidence="3">
    <location>
        <begin position="1"/>
        <end position="125"/>
    </location>
</feature>
<dbReference type="PANTHER" id="PTHR42648:SF25">
    <property type="entry name" value="RNA-DIRECTED DNA POLYMERASE"/>
    <property type="match status" value="1"/>
</dbReference>
<gene>
    <name evidence="4" type="ORF">U9M48_040366</name>
</gene>
<dbReference type="GO" id="GO:0003676">
    <property type="term" value="F:nucleic acid binding"/>
    <property type="evidence" value="ECO:0007669"/>
    <property type="project" value="InterPro"/>
</dbReference>
<evidence type="ECO:0000259" key="3">
    <source>
        <dbReference type="PROSITE" id="PS50994"/>
    </source>
</evidence>
<dbReference type="InterPro" id="IPR039537">
    <property type="entry name" value="Retrotran_Ty1/copia-like"/>
</dbReference>
<dbReference type="Gene3D" id="3.30.420.10">
    <property type="entry name" value="Ribonuclease H-like superfamily/Ribonuclease H"/>
    <property type="match status" value="1"/>
</dbReference>
<keyword evidence="5" id="KW-1185">Reference proteome</keyword>
<protein>
    <recommendedName>
        <fullName evidence="3">Integrase catalytic domain-containing protein</fullName>
    </recommendedName>
</protein>
<dbReference type="GO" id="GO:0015074">
    <property type="term" value="P:DNA integration"/>
    <property type="evidence" value="ECO:0007669"/>
    <property type="project" value="InterPro"/>
</dbReference>
<accession>A0AAQ3US62</accession>
<dbReference type="PANTHER" id="PTHR42648">
    <property type="entry name" value="TRANSPOSASE, PUTATIVE-RELATED"/>
    <property type="match status" value="1"/>
</dbReference>